<protein>
    <submittedName>
        <fullName evidence="2">Uncharacterized protein</fullName>
    </submittedName>
</protein>
<dbReference type="EMBL" id="JAGEOK010000032">
    <property type="protein sequence ID" value="MBO2443347.1"/>
    <property type="molecule type" value="Genomic_DNA"/>
</dbReference>
<feature type="compositionally biased region" description="Basic and acidic residues" evidence="1">
    <location>
        <begin position="70"/>
        <end position="85"/>
    </location>
</feature>
<dbReference type="RefSeq" id="WP_208271656.1">
    <property type="nucleotide sequence ID" value="NZ_BAAAGM010000054.1"/>
</dbReference>
<reference evidence="2 3" key="1">
    <citation type="submission" date="2021-03" db="EMBL/GenBank/DDBJ databases">
        <authorList>
            <person name="Kanchanasin P."/>
            <person name="Saeng-In P."/>
            <person name="Phongsopitanun W."/>
            <person name="Yuki M."/>
            <person name="Kudo T."/>
            <person name="Ohkuma M."/>
            <person name="Tanasupawat S."/>
        </authorList>
    </citation>
    <scope>NUCLEOTIDE SEQUENCE [LARGE SCALE GENOMIC DNA]</scope>
    <source>
        <strain evidence="2 3">L46</strain>
    </source>
</reference>
<comment type="caution">
    <text evidence="2">The sequence shown here is derived from an EMBL/GenBank/DDBJ whole genome shotgun (WGS) entry which is preliminary data.</text>
</comment>
<dbReference type="Proteomes" id="UP000666915">
    <property type="component" value="Unassembled WGS sequence"/>
</dbReference>
<organism evidence="2 3">
    <name type="scientific">Actinomadura nitritigenes</name>
    <dbReference type="NCBI Taxonomy" id="134602"/>
    <lineage>
        <taxon>Bacteria</taxon>
        <taxon>Bacillati</taxon>
        <taxon>Actinomycetota</taxon>
        <taxon>Actinomycetes</taxon>
        <taxon>Streptosporangiales</taxon>
        <taxon>Thermomonosporaceae</taxon>
        <taxon>Actinomadura</taxon>
    </lineage>
</organism>
<evidence type="ECO:0000313" key="2">
    <source>
        <dbReference type="EMBL" id="MBO2443347.1"/>
    </source>
</evidence>
<feature type="compositionally biased region" description="Basic and acidic residues" evidence="1">
    <location>
        <begin position="94"/>
        <end position="107"/>
    </location>
</feature>
<evidence type="ECO:0000256" key="1">
    <source>
        <dbReference type="SAM" id="MobiDB-lite"/>
    </source>
</evidence>
<proteinExistence type="predicted"/>
<evidence type="ECO:0000313" key="3">
    <source>
        <dbReference type="Proteomes" id="UP000666915"/>
    </source>
</evidence>
<feature type="region of interest" description="Disordered" evidence="1">
    <location>
        <begin position="1"/>
        <end position="107"/>
    </location>
</feature>
<sequence>MLGQVGYQDGEEIGGEQHAEDAGVEVGAPEAEDGDAEQRRRPPGRVEAGPELQEVGLGEAEQPVQADLHGVVRDEGGDEASRPVSDEATGGGAGDDREHDLGGRRCG</sequence>
<name>A0ABS3RBW4_9ACTN</name>
<accession>A0ABS3RBW4</accession>
<gene>
    <name evidence="2" type="ORF">J4557_38075</name>
</gene>
<keyword evidence="3" id="KW-1185">Reference proteome</keyword>